<feature type="chain" id="PRO_5045579032" evidence="1">
    <location>
        <begin position="18"/>
        <end position="350"/>
    </location>
</feature>
<comment type="caution">
    <text evidence="3">The sequence shown here is derived from an EMBL/GenBank/DDBJ whole genome shotgun (WGS) entry which is preliminary data.</text>
</comment>
<reference evidence="3 4" key="1">
    <citation type="submission" date="2020-05" db="EMBL/GenBank/DDBJ databases">
        <title>Tigecycline resistant gene in Empedobacter stercoris.</title>
        <authorList>
            <person name="Chen Y."/>
            <person name="Cheng Y."/>
            <person name="Zhou K."/>
        </authorList>
    </citation>
    <scope>NUCLEOTIDE SEQUENCE [LARGE SCALE GENOMIC DNA]</scope>
    <source>
        <strain evidence="3 4">ES202</strain>
    </source>
</reference>
<dbReference type="SUPFAM" id="SSF53649">
    <property type="entry name" value="Alkaline phosphatase-like"/>
    <property type="match status" value="1"/>
</dbReference>
<keyword evidence="1" id="KW-0732">Signal</keyword>
<feature type="signal peptide" evidence="1">
    <location>
        <begin position="1"/>
        <end position="17"/>
    </location>
</feature>
<dbReference type="InterPro" id="IPR006124">
    <property type="entry name" value="Metalloenzyme"/>
</dbReference>
<dbReference type="Pfam" id="PF01676">
    <property type="entry name" value="Metalloenzyme"/>
    <property type="match status" value="1"/>
</dbReference>
<feature type="domain" description="Metalloenzyme" evidence="2">
    <location>
        <begin position="211"/>
        <end position="337"/>
    </location>
</feature>
<gene>
    <name evidence="3" type="ORF">HMH06_09695</name>
</gene>
<dbReference type="Gene3D" id="3.40.720.10">
    <property type="entry name" value="Alkaline Phosphatase, subunit A"/>
    <property type="match status" value="1"/>
</dbReference>
<accession>A0ABX1WN25</accession>
<dbReference type="Proteomes" id="UP000580344">
    <property type="component" value="Unassembled WGS sequence"/>
</dbReference>
<dbReference type="EMBL" id="JABFOQ010000023">
    <property type="protein sequence ID" value="NOJ76099.1"/>
    <property type="molecule type" value="Genomic_DNA"/>
</dbReference>
<protein>
    <submittedName>
        <fullName evidence="3">Sulfatase-like hydrolase/transferase</fullName>
    </submittedName>
</protein>
<organism evidence="3 4">
    <name type="scientific">Empedobacter stercoris</name>
    <dbReference type="NCBI Taxonomy" id="1628248"/>
    <lineage>
        <taxon>Bacteria</taxon>
        <taxon>Pseudomonadati</taxon>
        <taxon>Bacteroidota</taxon>
        <taxon>Flavobacteriia</taxon>
        <taxon>Flavobacteriales</taxon>
        <taxon>Weeksellaceae</taxon>
        <taxon>Empedobacter</taxon>
    </lineage>
</organism>
<name>A0ABX1WN25_9FLAO</name>
<dbReference type="InterPro" id="IPR017850">
    <property type="entry name" value="Alkaline_phosphatase_core_sf"/>
</dbReference>
<evidence type="ECO:0000259" key="2">
    <source>
        <dbReference type="Pfam" id="PF01676"/>
    </source>
</evidence>
<evidence type="ECO:0000256" key="1">
    <source>
        <dbReference type="SAM" id="SignalP"/>
    </source>
</evidence>
<sequence length="350" mass="41175">MKYTFLIVALFSNFLFAQEPKVIVITMDGVRWKEVVRGADKYLINRPNFTSSMNYHKEKYFVEDSLQRRKLLMPFTWNYIAKKGVILGNRDEKNHVNLTNKPLWSYPGYNEIITGKPDDINIINNDDILNPNVSIFEYVNNIPTYNQKVMVVGSWNMFTYIFNQNRSKLLINSGYQHSFNPKPTGKELYLNKLQDLTPKLWQNTRYDIFTHEYALEAMKNQKPHLLFIGYGEPDDFGHDEDYDQYITSINRNDRMIEELWNYVQSDPFYKDQTTIIVTTDHGRGNGRQWSEHYDEILGSNEGFILMIGNGINPKKFKQKQTYLNQIASTIADLMKVKTWNYKDSGKSLLK</sequence>
<keyword evidence="4" id="KW-1185">Reference proteome</keyword>
<proteinExistence type="predicted"/>
<evidence type="ECO:0000313" key="4">
    <source>
        <dbReference type="Proteomes" id="UP000580344"/>
    </source>
</evidence>
<evidence type="ECO:0000313" key="3">
    <source>
        <dbReference type="EMBL" id="NOJ76099.1"/>
    </source>
</evidence>
<dbReference type="RefSeq" id="WP_171623393.1">
    <property type="nucleotide sequence ID" value="NZ_JABFOQ010000023.1"/>
</dbReference>